<protein>
    <submittedName>
        <fullName evidence="1">Methyltransferase</fullName>
    </submittedName>
</protein>
<dbReference type="EMBL" id="MK279849">
    <property type="protein sequence ID" value="AZS07357.1"/>
    <property type="molecule type" value="Genomic_DNA"/>
</dbReference>
<evidence type="ECO:0000313" key="1">
    <source>
        <dbReference type="EMBL" id="AZS07357.1"/>
    </source>
</evidence>
<dbReference type="Proteomes" id="UP000287876">
    <property type="component" value="Segment"/>
</dbReference>
<keyword evidence="1" id="KW-0808">Transferase</keyword>
<name>A0A3S9UAN1_9CAUD</name>
<dbReference type="GO" id="GO:0008168">
    <property type="term" value="F:methyltransferase activity"/>
    <property type="evidence" value="ECO:0007669"/>
    <property type="project" value="UniProtKB-KW"/>
</dbReference>
<accession>A0A3S9UAN1</accession>
<gene>
    <name evidence="1" type="primary">13</name>
    <name evidence="1" type="ORF">PBI_DUKE13_13</name>
</gene>
<sequence>MSYQPRWVNGKTVGVSQRDAEGRFAAIAKHLYGQFGFTALDLGAHQGYFAHRLADEFGAEVIAADDSPVLESGPGVSLIHKRLTPADILGLKHVDVALCLSVLHHVPQWRETLDALRSISDVLFVETAIPDEILPTAVTHGDSAAIQAHVESMGGKAIAWTPGYDANHLRPLWVIE</sequence>
<evidence type="ECO:0000313" key="2">
    <source>
        <dbReference type="Proteomes" id="UP000287876"/>
    </source>
</evidence>
<dbReference type="GO" id="GO:0032259">
    <property type="term" value="P:methylation"/>
    <property type="evidence" value="ECO:0007669"/>
    <property type="project" value="UniProtKB-KW"/>
</dbReference>
<reference evidence="1 2" key="1">
    <citation type="submission" date="2018-12" db="EMBL/GenBank/DDBJ databases">
        <authorList>
            <person name="Betsko A.J."/>
            <person name="Stoner T.H."/>
            <person name="Garlena R.A."/>
            <person name="Russell D.A."/>
            <person name="Pope W.H."/>
            <person name="Jacobs-Sera D."/>
            <person name="Hatfull G.F."/>
        </authorList>
    </citation>
    <scope>NUCLEOTIDE SEQUENCE [LARGE SCALE GENOMIC DNA]</scope>
</reference>
<dbReference type="Gene3D" id="3.40.50.150">
    <property type="entry name" value="Vaccinia Virus protein VP39"/>
    <property type="match status" value="1"/>
</dbReference>
<dbReference type="InterPro" id="IPR029063">
    <property type="entry name" value="SAM-dependent_MTases_sf"/>
</dbReference>
<dbReference type="SUPFAM" id="SSF53335">
    <property type="entry name" value="S-adenosyl-L-methionine-dependent methyltransferases"/>
    <property type="match status" value="1"/>
</dbReference>
<keyword evidence="1" id="KW-0489">Methyltransferase</keyword>
<proteinExistence type="predicted"/>
<organism evidence="1 2">
    <name type="scientific">Mycobacterium phage Duke13</name>
    <dbReference type="NCBI Taxonomy" id="2499038"/>
    <lineage>
        <taxon>Viruses</taxon>
        <taxon>Duplodnaviria</taxon>
        <taxon>Heunggongvirae</taxon>
        <taxon>Uroviricota</taxon>
        <taxon>Caudoviricetes</taxon>
        <taxon>Omegavirus</taxon>
        <taxon>Omegavirus baka</taxon>
    </lineage>
</organism>